<organism evidence="1 2">
    <name type="scientific">Rhizocola hellebori</name>
    <dbReference type="NCBI Taxonomy" id="1392758"/>
    <lineage>
        <taxon>Bacteria</taxon>
        <taxon>Bacillati</taxon>
        <taxon>Actinomycetota</taxon>
        <taxon>Actinomycetes</taxon>
        <taxon>Micromonosporales</taxon>
        <taxon>Micromonosporaceae</taxon>
        <taxon>Rhizocola</taxon>
    </lineage>
</organism>
<dbReference type="Proteomes" id="UP000612899">
    <property type="component" value="Unassembled WGS sequence"/>
</dbReference>
<gene>
    <name evidence="1" type="ORF">Rhe02_19990</name>
</gene>
<reference evidence="1" key="1">
    <citation type="submission" date="2021-01" db="EMBL/GenBank/DDBJ databases">
        <title>Whole genome shotgun sequence of Rhizocola hellebori NBRC 109834.</title>
        <authorList>
            <person name="Komaki H."/>
            <person name="Tamura T."/>
        </authorList>
    </citation>
    <scope>NUCLEOTIDE SEQUENCE</scope>
    <source>
        <strain evidence="1">NBRC 109834</strain>
    </source>
</reference>
<evidence type="ECO:0000313" key="2">
    <source>
        <dbReference type="Proteomes" id="UP000612899"/>
    </source>
</evidence>
<dbReference type="EMBL" id="BONY01000010">
    <property type="protein sequence ID" value="GIH03932.1"/>
    <property type="molecule type" value="Genomic_DNA"/>
</dbReference>
<accession>A0A8J3Q5S6</accession>
<protein>
    <submittedName>
        <fullName evidence="1">Uncharacterized protein</fullName>
    </submittedName>
</protein>
<proteinExistence type="predicted"/>
<evidence type="ECO:0000313" key="1">
    <source>
        <dbReference type="EMBL" id="GIH03932.1"/>
    </source>
</evidence>
<dbReference type="InterPro" id="IPR045929">
    <property type="entry name" value="DUF6348"/>
</dbReference>
<name>A0A8J3Q5S6_9ACTN</name>
<comment type="caution">
    <text evidence="1">The sequence shown here is derived from an EMBL/GenBank/DDBJ whole genome shotgun (WGS) entry which is preliminary data.</text>
</comment>
<dbReference type="RefSeq" id="WP_203907837.1">
    <property type="nucleotide sequence ID" value="NZ_BONY01000010.1"/>
</dbReference>
<keyword evidence="2" id="KW-1185">Reference proteome</keyword>
<dbReference type="AlphaFoldDB" id="A0A8J3Q5S6"/>
<sequence>MSLELIAEHMCRFAGPWEVDADEVRGPGVAIRHGSACGSDGPGHLDIDFVLDNGVVISDCAMATGLHAWADTTAMSVMEYVRHGLGGQHDEFTLAFPGWRSVTGGVVGWGGGDDYAAVQMWAMHRPLLGWLAPLIKPELDRRSFNGIKLFLGGREGHEEAEVRVNGKVNERASQALFEMDWPRTAMGSVARAFVLLVSPEWAVSRTWRHRLKVNAEGDHAPSWDRAH</sequence>
<dbReference type="Pfam" id="PF19875">
    <property type="entry name" value="DUF6348"/>
    <property type="match status" value="1"/>
</dbReference>